<proteinExistence type="inferred from homology"/>
<dbReference type="Pfam" id="PF09587">
    <property type="entry name" value="PGA_cap"/>
    <property type="match status" value="1"/>
</dbReference>
<evidence type="ECO:0000256" key="1">
    <source>
        <dbReference type="ARBA" id="ARBA00005662"/>
    </source>
</evidence>
<evidence type="ECO:0000313" key="3">
    <source>
        <dbReference type="EMBL" id="SNR83095.1"/>
    </source>
</evidence>
<comment type="similarity">
    <text evidence="1">Belongs to the CapA family.</text>
</comment>
<dbReference type="PANTHER" id="PTHR33393:SF13">
    <property type="entry name" value="PGA BIOSYNTHESIS PROTEIN CAPA"/>
    <property type="match status" value="1"/>
</dbReference>
<evidence type="ECO:0000313" key="4">
    <source>
        <dbReference type="Proteomes" id="UP000198280"/>
    </source>
</evidence>
<reference evidence="3 4" key="1">
    <citation type="submission" date="2017-06" db="EMBL/GenBank/DDBJ databases">
        <authorList>
            <person name="Kim H.J."/>
            <person name="Triplett B.A."/>
        </authorList>
    </citation>
    <scope>NUCLEOTIDE SEQUENCE [LARGE SCALE GENOMIC DNA]</scope>
    <source>
        <strain evidence="3 4">CGMCC 4.1858</strain>
    </source>
</reference>
<dbReference type="Proteomes" id="UP000198280">
    <property type="component" value="Unassembled WGS sequence"/>
</dbReference>
<dbReference type="InterPro" id="IPR029052">
    <property type="entry name" value="Metallo-depent_PP-like"/>
</dbReference>
<dbReference type="InterPro" id="IPR019079">
    <property type="entry name" value="Capsule_synth_CapA"/>
</dbReference>
<keyword evidence="4" id="KW-1185">Reference proteome</keyword>
<dbReference type="Gene3D" id="3.60.21.10">
    <property type="match status" value="1"/>
</dbReference>
<name>A0A238ZI15_9ACTN</name>
<organism evidence="3 4">
    <name type="scientific">Actinacidiphila glaucinigra</name>
    <dbReference type="NCBI Taxonomy" id="235986"/>
    <lineage>
        <taxon>Bacteria</taxon>
        <taxon>Bacillati</taxon>
        <taxon>Actinomycetota</taxon>
        <taxon>Actinomycetes</taxon>
        <taxon>Kitasatosporales</taxon>
        <taxon>Streptomycetaceae</taxon>
        <taxon>Actinacidiphila</taxon>
    </lineage>
</organism>
<dbReference type="SMART" id="SM00854">
    <property type="entry name" value="PGA_cap"/>
    <property type="match status" value="1"/>
</dbReference>
<feature type="domain" description="Capsule synthesis protein CapA" evidence="2">
    <location>
        <begin position="1"/>
        <end position="239"/>
    </location>
</feature>
<dbReference type="SUPFAM" id="SSF56300">
    <property type="entry name" value="Metallo-dependent phosphatases"/>
    <property type="match status" value="1"/>
</dbReference>
<dbReference type="AlphaFoldDB" id="A0A238ZI15"/>
<protein>
    <submittedName>
        <fullName evidence="3">Poly-gamma-glutamate synthesis protein (Capsule biosynthesis protein)</fullName>
    </submittedName>
</protein>
<gene>
    <name evidence="3" type="ORF">SAMN05216252_101310</name>
</gene>
<dbReference type="InterPro" id="IPR052169">
    <property type="entry name" value="CW_Biosynth-Accessory"/>
</dbReference>
<accession>A0A238ZI15</accession>
<dbReference type="EMBL" id="FZOF01000001">
    <property type="protein sequence ID" value="SNR83095.1"/>
    <property type="molecule type" value="Genomic_DNA"/>
</dbReference>
<dbReference type="PANTHER" id="PTHR33393">
    <property type="entry name" value="POLYGLUTAMINE SYNTHESIS ACCESSORY PROTEIN RV0574C-RELATED"/>
    <property type="match status" value="1"/>
</dbReference>
<evidence type="ECO:0000259" key="2">
    <source>
        <dbReference type="SMART" id="SM00854"/>
    </source>
</evidence>
<sequence length="323" mass="34155">MLGRMVAARLAEAPPEALFSDEVVAVAREADLFVLNLECAISDRGEPWPDPLKPFFFRAPPVAVRALTHLGVSCVNLANNHALDYGRTALLDTLEHLAAAGIAAVGAGPDEAAARAPAVLAGRGGPAGSPGLGVVGVTDHPAEYAAGPDRPGVAYADLGEGVPRWLTDGVASLRTRTPAVLVTPHWGPNMTTGPARRIRAAAAALRTAGAALVAGTSAHVFHGVTDGVLYDLGDFVDDYATDPRLRNDRGLLFLVAFDPAGRRPVRLEAVPIALDFCFTRLADRAERAWIARRFRRACAAFGHEVTEERGRLVVCWDGEATRP</sequence>